<organism evidence="2 3">
    <name type="scientific">Pseudoalteromonas aurantia</name>
    <dbReference type="NCBI Taxonomy" id="43654"/>
    <lineage>
        <taxon>Bacteria</taxon>
        <taxon>Pseudomonadati</taxon>
        <taxon>Pseudomonadota</taxon>
        <taxon>Gammaproteobacteria</taxon>
        <taxon>Alteromonadales</taxon>
        <taxon>Pseudoalteromonadaceae</taxon>
        <taxon>Pseudoalteromonas</taxon>
    </lineage>
</organism>
<evidence type="ECO:0000313" key="3">
    <source>
        <dbReference type="Proteomes" id="UP000307164"/>
    </source>
</evidence>
<dbReference type="EMBL" id="PNBW01000091">
    <property type="protein sequence ID" value="TMO71924.1"/>
    <property type="molecule type" value="Genomic_DNA"/>
</dbReference>
<evidence type="ECO:0000313" key="2">
    <source>
        <dbReference type="EMBL" id="TMO71924.1"/>
    </source>
</evidence>
<proteinExistence type="predicted"/>
<accession>A0ABY2VUE9</accession>
<dbReference type="RefSeq" id="WP_138675903.1">
    <property type="nucleotide sequence ID" value="NZ_PNBW01000091.1"/>
</dbReference>
<comment type="caution">
    <text evidence="2">The sequence shown here is derived from an EMBL/GenBank/DDBJ whole genome shotgun (WGS) entry which is preliminary data.</text>
</comment>
<dbReference type="Proteomes" id="UP000307164">
    <property type="component" value="Unassembled WGS sequence"/>
</dbReference>
<name>A0ABY2VUE9_9GAMM</name>
<gene>
    <name evidence="2" type="ORF">CWC20_16350</name>
</gene>
<reference evidence="2 3" key="1">
    <citation type="submission" date="2018-01" db="EMBL/GenBank/DDBJ databases">
        <authorList>
            <person name="Paulsen S."/>
            <person name="Gram L.K."/>
        </authorList>
    </citation>
    <scope>NUCLEOTIDE SEQUENCE [LARGE SCALE GENOMIC DNA]</scope>
    <source>
        <strain evidence="2 3">S3895</strain>
    </source>
</reference>
<keyword evidence="3" id="KW-1185">Reference proteome</keyword>
<reference evidence="3" key="2">
    <citation type="submission" date="2019-06" db="EMBL/GenBank/DDBJ databases">
        <title>Co-occurence of chitin degradation, pigmentation and bioactivity in marine Pseudoalteromonas.</title>
        <authorList>
            <person name="Sonnenschein E.C."/>
            <person name="Bech P.K."/>
        </authorList>
    </citation>
    <scope>NUCLEOTIDE SEQUENCE [LARGE SCALE GENOMIC DNA]</scope>
    <source>
        <strain evidence="3">S3895</strain>
    </source>
</reference>
<sequence length="548" mass="62271">MSKSIKEQLQNFKRSSKKPTPKNGKKETIVGNNGDLFQLNRVVEVECLPLLGTVVFKNERKDIQQALSDLRSMPQRLKAYLYKIGLLNKSDELTALGEQFLNKPYLETPERGLFNVWFAKNDPFLKRQPICIQRVDAFASKSLNNYQKSNIVTDSFIGEQFQSTNLVTQTNSSFQKVDARIKDIEVLCKPIQTAQASLDWSVKMNKPLSLTAELAIEQVSNGKKGSISTKKEMALNIESSVAMFKSMMNAVVNELEGRWDSKTNIFEVPFSDLIDNQQTLNDLRLKTLPFTKLNTAEYGEFNIKEYPAISIAPFSEDDAHNWLSAWCTHLYQSAYLPVAHAEKAQLSWLSKSKLAHFDLVPMRSEKILNLLGENGKTQSYWHAAAGMDILPNLSTEHGAQLTLEDGSILEVQKLLNHLTANRIVDSMMIADRYFTSESQKSLLETIANKLGTQGGLLVTLESQFKQVLPSGWDKKFVSKSPENHDRYWIFFIKNEIRAWKVSASLDFARKTNTNELKVYGYPTFSPIQKDDLPNYLQEHIEAFSKELV</sequence>
<evidence type="ECO:0000256" key="1">
    <source>
        <dbReference type="SAM" id="MobiDB-lite"/>
    </source>
</evidence>
<protein>
    <submittedName>
        <fullName evidence="2">Uncharacterized protein</fullName>
    </submittedName>
</protein>
<feature type="region of interest" description="Disordered" evidence="1">
    <location>
        <begin position="1"/>
        <end position="30"/>
    </location>
</feature>